<dbReference type="EMBL" id="AMCW01000089">
    <property type="protein sequence ID" value="EKK01644.1"/>
    <property type="molecule type" value="Genomic_DNA"/>
</dbReference>
<accession>K5DFN2</accession>
<dbReference type="PATRIC" id="fig|993517.3.peg.3359"/>
<evidence type="ECO:0000313" key="1">
    <source>
        <dbReference type="EMBL" id="EKK01644.1"/>
    </source>
</evidence>
<organism evidence="1 2">
    <name type="scientific">Rhodopirellula baltica SH28</name>
    <dbReference type="NCBI Taxonomy" id="993517"/>
    <lineage>
        <taxon>Bacteria</taxon>
        <taxon>Pseudomonadati</taxon>
        <taxon>Planctomycetota</taxon>
        <taxon>Planctomycetia</taxon>
        <taxon>Pirellulales</taxon>
        <taxon>Pirellulaceae</taxon>
        <taxon>Rhodopirellula</taxon>
    </lineage>
</organism>
<proteinExistence type="predicted"/>
<gene>
    <name evidence="1" type="ORF">RBSH_03097</name>
</gene>
<dbReference type="Proteomes" id="UP000007993">
    <property type="component" value="Unassembled WGS sequence"/>
</dbReference>
<evidence type="ECO:0000313" key="2">
    <source>
        <dbReference type="Proteomes" id="UP000007993"/>
    </source>
</evidence>
<protein>
    <submittedName>
        <fullName evidence="1">Uncharacterized protein</fullName>
    </submittedName>
</protein>
<comment type="caution">
    <text evidence="1">The sequence shown here is derived from an EMBL/GenBank/DDBJ whole genome shotgun (WGS) entry which is preliminary data.</text>
</comment>
<sequence length="45" mass="5227">MSFRRKSDSQVDLSQPEISRNGCRKGMFLKSCIFTSPSLWEVVQF</sequence>
<name>K5DFN2_RHOBT</name>
<dbReference type="AlphaFoldDB" id="K5DFN2"/>
<reference evidence="1 2" key="1">
    <citation type="journal article" date="2013" name="Mar. Genomics">
        <title>Expression of sulfatases in Rhodopirellula baltica and the diversity of sulfatases in the genus Rhodopirellula.</title>
        <authorList>
            <person name="Wegner C.E."/>
            <person name="Richter-Heitmann T."/>
            <person name="Klindworth A."/>
            <person name="Klockow C."/>
            <person name="Richter M."/>
            <person name="Achstetter T."/>
            <person name="Glockner F.O."/>
            <person name="Harder J."/>
        </authorList>
    </citation>
    <scope>NUCLEOTIDE SEQUENCE [LARGE SCALE GENOMIC DNA]</scope>
    <source>
        <strain evidence="1 2">SH28</strain>
    </source>
</reference>